<keyword evidence="1" id="KW-0472">Membrane</keyword>
<gene>
    <name evidence="2" type="ORF">FCALED_LOCUS8626</name>
</gene>
<reference evidence="2" key="1">
    <citation type="submission" date="2021-06" db="EMBL/GenBank/DDBJ databases">
        <authorList>
            <person name="Kallberg Y."/>
            <person name="Tangrot J."/>
            <person name="Rosling A."/>
        </authorList>
    </citation>
    <scope>NUCLEOTIDE SEQUENCE</scope>
    <source>
        <strain evidence="2">UK204</strain>
    </source>
</reference>
<accession>A0A9N9GD52</accession>
<dbReference type="AlphaFoldDB" id="A0A9N9GD52"/>
<proteinExistence type="predicted"/>
<evidence type="ECO:0000256" key="1">
    <source>
        <dbReference type="SAM" id="Phobius"/>
    </source>
</evidence>
<comment type="caution">
    <text evidence="2">The sequence shown here is derived from an EMBL/GenBank/DDBJ whole genome shotgun (WGS) entry which is preliminary data.</text>
</comment>
<dbReference type="EMBL" id="CAJVPQ010002570">
    <property type="protein sequence ID" value="CAG8601813.1"/>
    <property type="molecule type" value="Genomic_DNA"/>
</dbReference>
<sequence>MVRNILEQISNVEDASTSGGQRNSDWYISISPDGKYILIFNHAIQKFKIIEFDNYEEIDDAILYDIEENLFKEYKSQKEPMTSHYKQQNKKSFPKWMLAISNQVEYMNQKVIFVAISCVTELDMLVKAEPIELNNSLEPIAIQVDASIKNLSEIKKDKNLLNGKTVIYKMILSSSEQDKEKVLINVNNGKINKYKEQNIGGVVSFVHDKSSSDKFTKIDCFIFNANGIHRLRFCDNHLDNLEHFDYPRRFIIELNTLYKNIPCISRIKNSVFGHYFHIEQYREGIQVMQLYDLRSMQIRQVFNIYEEKKYVNQYSKPILAISKNKQIIAFSSGYGKIALFLIENGLEIISKSFEKNTKIIACEFENNDKLMIIIKKSKSEYEEMLLWHLYNSSKNRFQSFCTNIKSESDEECNSYNVRIPGKFVTVRSNGSILSIYDSILKVYKTKENQSILELNPYSIVISTDKSKEGTPNKMNELKYENIHSVFHQDFSKKEAKPLIYNKEPWINDNFEKKWIYLDQKESIQLYIGKSTIQVWRKIMKKRHKFILEYFWANNDYENNYTLQVLELIVYNRGFCLKIKWKDDQHTQIQWPYDNNHVIPVKHACDALEYLYYQRNKLVGYDNQHVFEEIKFNISVIIWKFIKYYPDVWKLIDIRYNLMTRIIISGSYTLVKYILFGDEKVKNKYLHIPRINRFIVTEESSSEINNFNSKENIDISKLSDLQIAIRLCKPDLERSRRILIVTYLLEYYAINATDHPGWLITISNALPDLYVHKLEHLVSELFYKRCMEGIEISKILEYTDFIPKRYQITLNTKQNFFAFDPISDLISTSKKKINLKVLGDNLRIGLKKLYVKIFPNNYEYYSPTVKIVPLYKFTILYLRLLPEPAKYIYIMMNIIKETWIFLLFMILVIAGLAHSFLLLLQHPEFTNLSEMTSSFTLMTEGSVRWNIQKDFDRTKDNPAKNYITSFISTYNWLNGAFLQQDIWDFWAVKFITFFGCILLITILQNMLIAFMGGVYSEAYKKGRVGLLRFRAESISDYEALEEIYFYPKSPEPKYIYYLGESKSYKEWDSNVKKRETEQVKLYNAYEEKMIEDQLPSMEKDDDNESWWDYIKILENKVDEINIKMDKLLRAITL</sequence>
<feature type="transmembrane region" description="Helical" evidence="1">
    <location>
        <begin position="898"/>
        <end position="919"/>
    </location>
</feature>
<dbReference type="OrthoDB" id="2342709at2759"/>
<dbReference type="Proteomes" id="UP000789570">
    <property type="component" value="Unassembled WGS sequence"/>
</dbReference>
<keyword evidence="3" id="KW-1185">Reference proteome</keyword>
<feature type="transmembrane region" description="Helical" evidence="1">
    <location>
        <begin position="989"/>
        <end position="1014"/>
    </location>
</feature>
<organism evidence="2 3">
    <name type="scientific">Funneliformis caledonium</name>
    <dbReference type="NCBI Taxonomy" id="1117310"/>
    <lineage>
        <taxon>Eukaryota</taxon>
        <taxon>Fungi</taxon>
        <taxon>Fungi incertae sedis</taxon>
        <taxon>Mucoromycota</taxon>
        <taxon>Glomeromycotina</taxon>
        <taxon>Glomeromycetes</taxon>
        <taxon>Glomerales</taxon>
        <taxon>Glomeraceae</taxon>
        <taxon>Funneliformis</taxon>
    </lineage>
</organism>
<protein>
    <submittedName>
        <fullName evidence="2">13824_t:CDS:1</fullName>
    </submittedName>
</protein>
<evidence type="ECO:0000313" key="3">
    <source>
        <dbReference type="Proteomes" id="UP000789570"/>
    </source>
</evidence>
<keyword evidence="1" id="KW-1133">Transmembrane helix</keyword>
<keyword evidence="1" id="KW-0812">Transmembrane</keyword>
<evidence type="ECO:0000313" key="2">
    <source>
        <dbReference type="EMBL" id="CAG8601813.1"/>
    </source>
</evidence>
<name>A0A9N9GD52_9GLOM</name>